<evidence type="ECO:0000313" key="2">
    <source>
        <dbReference type="Proteomes" id="UP001054837"/>
    </source>
</evidence>
<dbReference type="Proteomes" id="UP001054837">
    <property type="component" value="Unassembled WGS sequence"/>
</dbReference>
<organism evidence="1 2">
    <name type="scientific">Caerostris darwini</name>
    <dbReference type="NCBI Taxonomy" id="1538125"/>
    <lineage>
        <taxon>Eukaryota</taxon>
        <taxon>Metazoa</taxon>
        <taxon>Ecdysozoa</taxon>
        <taxon>Arthropoda</taxon>
        <taxon>Chelicerata</taxon>
        <taxon>Arachnida</taxon>
        <taxon>Araneae</taxon>
        <taxon>Araneomorphae</taxon>
        <taxon>Entelegynae</taxon>
        <taxon>Araneoidea</taxon>
        <taxon>Araneidae</taxon>
        <taxon>Caerostris</taxon>
    </lineage>
</organism>
<protein>
    <submittedName>
        <fullName evidence="1">Uncharacterized protein</fullName>
    </submittedName>
</protein>
<dbReference type="AlphaFoldDB" id="A0AAV4QX52"/>
<keyword evidence="2" id="KW-1185">Reference proteome</keyword>
<evidence type="ECO:0000313" key="1">
    <source>
        <dbReference type="EMBL" id="GIY14070.1"/>
    </source>
</evidence>
<proteinExistence type="predicted"/>
<accession>A0AAV4QX52</accession>
<reference evidence="1 2" key="1">
    <citation type="submission" date="2021-06" db="EMBL/GenBank/DDBJ databases">
        <title>Caerostris darwini draft genome.</title>
        <authorList>
            <person name="Kono N."/>
            <person name="Arakawa K."/>
        </authorList>
    </citation>
    <scope>NUCLEOTIDE SEQUENCE [LARGE SCALE GENOMIC DNA]</scope>
</reference>
<gene>
    <name evidence="1" type="ORF">CDAR_183511</name>
</gene>
<dbReference type="EMBL" id="BPLQ01005318">
    <property type="protein sequence ID" value="GIY14070.1"/>
    <property type="molecule type" value="Genomic_DNA"/>
</dbReference>
<name>A0AAV4QX52_9ARAC</name>
<comment type="caution">
    <text evidence="1">The sequence shown here is derived from an EMBL/GenBank/DDBJ whole genome shotgun (WGS) entry which is preliminary data.</text>
</comment>
<sequence length="118" mass="13926">MNQGSYPFYVLRGKIQLVHLHSTEFKMLFGFVLAALSAKREMFSNTLMERFETPKRRKLSLDRTFYQAIEKTLLKNQVDAELFVRTFNIENHQKPSMPFRILKSIALLQWEVGKKINS</sequence>